<evidence type="ECO:0008006" key="3">
    <source>
        <dbReference type="Google" id="ProtNLM"/>
    </source>
</evidence>
<organism evidence="1 2">
    <name type="scientific">Arenibacter arenosicollis</name>
    <dbReference type="NCBI Taxonomy" id="2762274"/>
    <lineage>
        <taxon>Bacteria</taxon>
        <taxon>Pseudomonadati</taxon>
        <taxon>Bacteroidota</taxon>
        <taxon>Flavobacteriia</taxon>
        <taxon>Flavobacteriales</taxon>
        <taxon>Flavobacteriaceae</taxon>
        <taxon>Arenibacter</taxon>
    </lineage>
</organism>
<comment type="caution">
    <text evidence="1">The sequence shown here is derived from an EMBL/GenBank/DDBJ whole genome shotgun (WGS) entry which is preliminary data.</text>
</comment>
<name>A0ABR7QJL0_9FLAO</name>
<reference evidence="1 2" key="1">
    <citation type="submission" date="2020-08" db="EMBL/GenBank/DDBJ databases">
        <title>Arenibacter gaetbuli sp. nov., isolated from a sand dune.</title>
        <authorList>
            <person name="Park S."/>
            <person name="Yoon J.-H."/>
        </authorList>
    </citation>
    <scope>NUCLEOTIDE SEQUENCE [LARGE SCALE GENOMIC DNA]</scope>
    <source>
        <strain evidence="1 2">BSSL-BM3</strain>
    </source>
</reference>
<keyword evidence="2" id="KW-1185">Reference proteome</keyword>
<dbReference type="RefSeq" id="WP_187582078.1">
    <property type="nucleotide sequence ID" value="NZ_JACLHY010000003.1"/>
</dbReference>
<dbReference type="EMBL" id="JACLHY010000003">
    <property type="protein sequence ID" value="MBC8767365.1"/>
    <property type="molecule type" value="Genomic_DNA"/>
</dbReference>
<evidence type="ECO:0000313" key="2">
    <source>
        <dbReference type="Proteomes" id="UP000618952"/>
    </source>
</evidence>
<accession>A0ABR7QJL0</accession>
<dbReference type="Proteomes" id="UP000618952">
    <property type="component" value="Unassembled WGS sequence"/>
</dbReference>
<sequence length="336" mass="39383">MKHKKYTLIYLWLFFFCMISCYESKDPLGTVKLGEMPKDTFIRHLKDMELLTEKDMQSDSTESLDLIGIINRYTYILSQDTVNISFSMRFNKSEYDFGKIQAFELDPKNSSEQVKKAVIAKYSEWYGKPDSLISPWNEGDSEILYDLKWKNESIIVNLDHTIYGDFISYNLHYMPADFKERNKRIKDSIELNQSIKKLAKIANPNCRWENISATQKKFKFDISISRSEKYDLRKITAIRYDLVIQDLFNNELFRNVDLTMELNSPLGPQHLASYYPDDVFWSDTNNDMNYHVSYNIYNPNFAAIERARKYAEKNSIVSLGLITSIVMDDGSVISKQ</sequence>
<protein>
    <recommendedName>
        <fullName evidence="3">Lipoprotein</fullName>
    </recommendedName>
</protein>
<gene>
    <name evidence="1" type="ORF">H4O18_05110</name>
</gene>
<evidence type="ECO:0000313" key="1">
    <source>
        <dbReference type="EMBL" id="MBC8767365.1"/>
    </source>
</evidence>
<proteinExistence type="predicted"/>